<organism evidence="1 3">
    <name type="scientific">Mycena alexandri</name>
    <dbReference type="NCBI Taxonomy" id="1745969"/>
    <lineage>
        <taxon>Eukaryota</taxon>
        <taxon>Fungi</taxon>
        <taxon>Dikarya</taxon>
        <taxon>Basidiomycota</taxon>
        <taxon>Agaricomycotina</taxon>
        <taxon>Agaricomycetes</taxon>
        <taxon>Agaricomycetidae</taxon>
        <taxon>Agaricales</taxon>
        <taxon>Marasmiineae</taxon>
        <taxon>Mycenaceae</taxon>
        <taxon>Mycena</taxon>
    </lineage>
</organism>
<accession>A0AAD6S2Q9</accession>
<keyword evidence="3" id="KW-1185">Reference proteome</keyword>
<reference evidence="1" key="1">
    <citation type="submission" date="2023-03" db="EMBL/GenBank/DDBJ databases">
        <title>Massive genome expansion in bonnet fungi (Mycena s.s.) driven by repeated elements and novel gene families across ecological guilds.</title>
        <authorList>
            <consortium name="Lawrence Berkeley National Laboratory"/>
            <person name="Harder C.B."/>
            <person name="Miyauchi S."/>
            <person name="Viragh M."/>
            <person name="Kuo A."/>
            <person name="Thoen E."/>
            <person name="Andreopoulos B."/>
            <person name="Lu D."/>
            <person name="Skrede I."/>
            <person name="Drula E."/>
            <person name="Henrissat B."/>
            <person name="Morin E."/>
            <person name="Kohler A."/>
            <person name="Barry K."/>
            <person name="LaButti K."/>
            <person name="Morin E."/>
            <person name="Salamov A."/>
            <person name="Lipzen A."/>
            <person name="Mereny Z."/>
            <person name="Hegedus B."/>
            <person name="Baldrian P."/>
            <person name="Stursova M."/>
            <person name="Weitz H."/>
            <person name="Taylor A."/>
            <person name="Grigoriev I.V."/>
            <person name="Nagy L.G."/>
            <person name="Martin F."/>
            <person name="Kauserud H."/>
        </authorList>
    </citation>
    <scope>NUCLEOTIDE SEQUENCE</scope>
    <source>
        <strain evidence="1">CBHHK200</strain>
    </source>
</reference>
<comment type="caution">
    <text evidence="1">The sequence shown here is derived from an EMBL/GenBank/DDBJ whole genome shotgun (WGS) entry which is preliminary data.</text>
</comment>
<dbReference type="Gene3D" id="3.80.10.10">
    <property type="entry name" value="Ribonuclease Inhibitor"/>
    <property type="match status" value="1"/>
</dbReference>
<dbReference type="InterPro" id="IPR032675">
    <property type="entry name" value="LRR_dom_sf"/>
</dbReference>
<proteinExistence type="predicted"/>
<evidence type="ECO:0000313" key="3">
    <source>
        <dbReference type="Proteomes" id="UP001218188"/>
    </source>
</evidence>
<dbReference type="AlphaFoldDB" id="A0AAD6S2Q9"/>
<dbReference type="Proteomes" id="UP001218188">
    <property type="component" value="Unassembled WGS sequence"/>
</dbReference>
<dbReference type="EMBL" id="JARJCM010000272">
    <property type="protein sequence ID" value="KAJ7020164.1"/>
    <property type="molecule type" value="Genomic_DNA"/>
</dbReference>
<protein>
    <recommendedName>
        <fullName evidence="4">F-box domain-containing protein</fullName>
    </recommendedName>
</protein>
<dbReference type="EMBL" id="JARJCM010000151">
    <property type="protein sequence ID" value="KAJ7025624.1"/>
    <property type="molecule type" value="Genomic_DNA"/>
</dbReference>
<dbReference type="SUPFAM" id="SSF52047">
    <property type="entry name" value="RNI-like"/>
    <property type="match status" value="1"/>
</dbReference>
<sequence length="531" mass="59380">MHRALGIAEVVQMVCMELGPPKDKIYSEVVMPTYARTSLNALARTSTIFRDPALDVLWFNITVPRLLIYSMPPDLWEKVDDVEDLQLTHFRPTRAMTPNDWIRPHFYSTRVRVLRVSNWSRHDFSDVFATVALCPPPPTLFPNLHIVNWNVNFPSVGGKSLPDFRPFLGPRISSLSFGTLFSGPHLSLLPHIAVIHPELKKLTIKLGNNAHLDRLTSAVSTLVCALHRLEFLDVASLDPRALEHVGRLPTLRSLTLRDFKCGSFSHGNEDVIFPILEDLTVRSDSINSATELISLCSNSPVRAVDINLFASPHGAAMMALYTALSEHCSNATLRQVTVKLTPALDERPRVGRYSLQPLLYIPNLTSVELSCPNGFDLDDGAVLELARAWPHLEELILRCVETPTAPHITLKGIRTLAQHCSALRRLHLSLDATIVPSLEDGPGRRIRQDTLQHLGVEASAIGAPIMPVAKFLSATFSNLTSISTEYEELLDRGMEGAILTNHFAWKEVERLLPDLLEIREQERRWALDMIS</sequence>
<evidence type="ECO:0008006" key="4">
    <source>
        <dbReference type="Google" id="ProtNLM"/>
    </source>
</evidence>
<name>A0AAD6S2Q9_9AGAR</name>
<evidence type="ECO:0000313" key="2">
    <source>
        <dbReference type="EMBL" id="KAJ7025624.1"/>
    </source>
</evidence>
<evidence type="ECO:0000313" key="1">
    <source>
        <dbReference type="EMBL" id="KAJ7020164.1"/>
    </source>
</evidence>
<gene>
    <name evidence="2" type="ORF">C8F04DRAFT_134610</name>
    <name evidence="1" type="ORF">C8F04DRAFT_1403852</name>
</gene>